<dbReference type="EMBL" id="CAUYUJ010002510">
    <property type="protein sequence ID" value="CAK0801110.1"/>
    <property type="molecule type" value="Genomic_DNA"/>
</dbReference>
<name>A0ABN9Q6K3_9DINO</name>
<organism evidence="2 3">
    <name type="scientific">Prorocentrum cordatum</name>
    <dbReference type="NCBI Taxonomy" id="2364126"/>
    <lineage>
        <taxon>Eukaryota</taxon>
        <taxon>Sar</taxon>
        <taxon>Alveolata</taxon>
        <taxon>Dinophyceae</taxon>
        <taxon>Prorocentrales</taxon>
        <taxon>Prorocentraceae</taxon>
        <taxon>Prorocentrum</taxon>
    </lineage>
</organism>
<dbReference type="Proteomes" id="UP001189429">
    <property type="component" value="Unassembled WGS sequence"/>
</dbReference>
<keyword evidence="1" id="KW-0732">Signal</keyword>
<gene>
    <name evidence="2" type="ORF">PCOR1329_LOCUS9076</name>
</gene>
<protein>
    <recommendedName>
        <fullName evidence="4">Phospholipase B-like</fullName>
    </recommendedName>
</protein>
<accession>A0ABN9Q6K3</accession>
<feature type="chain" id="PRO_5045241898" description="Phospholipase B-like" evidence="1">
    <location>
        <begin position="20"/>
        <end position="365"/>
    </location>
</feature>
<reference evidence="2" key="1">
    <citation type="submission" date="2023-10" db="EMBL/GenBank/DDBJ databases">
        <authorList>
            <person name="Chen Y."/>
            <person name="Shah S."/>
            <person name="Dougan E. K."/>
            <person name="Thang M."/>
            <person name="Chan C."/>
        </authorList>
    </citation>
    <scope>NUCLEOTIDE SEQUENCE [LARGE SCALE GENOMIC DNA]</scope>
</reference>
<evidence type="ECO:0000256" key="1">
    <source>
        <dbReference type="SAM" id="SignalP"/>
    </source>
</evidence>
<evidence type="ECO:0008006" key="4">
    <source>
        <dbReference type="Google" id="ProtNLM"/>
    </source>
</evidence>
<evidence type="ECO:0000313" key="3">
    <source>
        <dbReference type="Proteomes" id="UP001189429"/>
    </source>
</evidence>
<sequence>MARAALALAVSWQVQHVRALSVLVDPHHADGRIGLSPCHVGHPEGQMGPLTAEQDWVTSVIPVNSQEGNTTSAEHAPGLRKLEGYQRERGDLEGARLDVIVFGIMRSFQETWPKVEDQLQLPQMESRGARVNVIVSTTLQVRCTEKDYSEGFCSEEWTRWSEDEFKQAIRSTYGPRLRYIYDTSATAVDKVRALLQSDEGSLHTILHDKALRLWSGMNPSHSGITIVLRADVHFDYRTKHVNIASLCDSQPGYNFISGPWERPCFWHQRDWDLGAVACNPRVLQFGITPHSMCDSQWDGCANGSDEPPPLPEGFSGSWKDKCGDESLRACSTYQCNQVLTFMNSGEHLGTLDTYGIFLTIHRYGE</sequence>
<proteinExistence type="predicted"/>
<comment type="caution">
    <text evidence="2">The sequence shown here is derived from an EMBL/GenBank/DDBJ whole genome shotgun (WGS) entry which is preliminary data.</text>
</comment>
<evidence type="ECO:0000313" key="2">
    <source>
        <dbReference type="EMBL" id="CAK0801110.1"/>
    </source>
</evidence>
<feature type="signal peptide" evidence="1">
    <location>
        <begin position="1"/>
        <end position="19"/>
    </location>
</feature>
<keyword evidence="3" id="KW-1185">Reference proteome</keyword>